<evidence type="ECO:0000256" key="1">
    <source>
        <dbReference type="ARBA" id="ARBA00004611"/>
    </source>
</evidence>
<dbReference type="PANTHER" id="PTHR21625">
    <property type="entry name" value="NYD-SP28 PROTEIN"/>
    <property type="match status" value="1"/>
</dbReference>
<dbReference type="InterPro" id="IPR039505">
    <property type="entry name" value="DRC1/2_N"/>
</dbReference>
<keyword evidence="15" id="KW-1185">Reference proteome</keyword>
<evidence type="ECO:0000256" key="2">
    <source>
        <dbReference type="ARBA" id="ARBA00022490"/>
    </source>
</evidence>
<keyword evidence="4" id="KW-0175">Coiled coil</keyword>
<evidence type="ECO:0000313" key="14">
    <source>
        <dbReference type="EMBL" id="NXP46902.1"/>
    </source>
</evidence>
<comment type="similarity">
    <text evidence="9">Belongs to the DRC2 family.</text>
</comment>
<evidence type="ECO:0000256" key="7">
    <source>
        <dbReference type="ARBA" id="ARBA00023273"/>
    </source>
</evidence>
<organism evidence="14 15">
    <name type="scientific">Heliornis fulica</name>
    <name type="common">sungrebe</name>
    <dbReference type="NCBI Taxonomy" id="54369"/>
    <lineage>
        <taxon>Eukaryota</taxon>
        <taxon>Metazoa</taxon>
        <taxon>Chordata</taxon>
        <taxon>Craniata</taxon>
        <taxon>Vertebrata</taxon>
        <taxon>Euteleostomi</taxon>
        <taxon>Archelosauria</taxon>
        <taxon>Archosauria</taxon>
        <taxon>Dinosauria</taxon>
        <taxon>Saurischia</taxon>
        <taxon>Theropoda</taxon>
        <taxon>Coelurosauria</taxon>
        <taxon>Aves</taxon>
        <taxon>Neognathae</taxon>
        <taxon>Neoaves</taxon>
        <taxon>Gruiformes</taxon>
        <taxon>Heliornithidae</taxon>
        <taxon>Heliornis</taxon>
    </lineage>
</organism>
<evidence type="ECO:0000256" key="6">
    <source>
        <dbReference type="ARBA" id="ARBA00023212"/>
    </source>
</evidence>
<keyword evidence="2" id="KW-0963">Cytoplasm</keyword>
<dbReference type="PANTHER" id="PTHR21625:SF0">
    <property type="entry name" value="DYNEIN REGULATORY COMPLEX SUBUNIT 2"/>
    <property type="match status" value="1"/>
</dbReference>
<proteinExistence type="inferred from homology"/>
<keyword evidence="5" id="KW-0969">Cilium</keyword>
<evidence type="ECO:0000256" key="5">
    <source>
        <dbReference type="ARBA" id="ARBA00023069"/>
    </source>
</evidence>
<accession>A0A7L2AL63</accession>
<name>A0A7L2AL63_9GRUI</name>
<keyword evidence="3" id="KW-0282">Flagellum</keyword>
<dbReference type="GO" id="GO:0060285">
    <property type="term" value="P:cilium-dependent cell motility"/>
    <property type="evidence" value="ECO:0007669"/>
    <property type="project" value="TreeGrafter"/>
</dbReference>
<protein>
    <recommendedName>
        <fullName evidence="10">Dynein regulatory complex subunit 2</fullName>
    </recommendedName>
    <alternativeName>
        <fullName evidence="11">Coiled-coil domain-containing protein 65</fullName>
    </alternativeName>
</protein>
<evidence type="ECO:0000313" key="15">
    <source>
        <dbReference type="Proteomes" id="UP000590868"/>
    </source>
</evidence>
<feature type="domain" description="Dynein regulatory complex protein 1/2 N-terminal" evidence="13">
    <location>
        <begin position="14"/>
        <end position="90"/>
    </location>
</feature>
<keyword evidence="6" id="KW-0206">Cytoskeleton</keyword>
<evidence type="ECO:0000256" key="3">
    <source>
        <dbReference type="ARBA" id="ARBA00022846"/>
    </source>
</evidence>
<dbReference type="AlphaFoldDB" id="A0A7L2AL63"/>
<feature type="non-terminal residue" evidence="14">
    <location>
        <position position="165"/>
    </location>
</feature>
<evidence type="ECO:0000256" key="11">
    <source>
        <dbReference type="ARBA" id="ARBA00041517"/>
    </source>
</evidence>
<dbReference type="Proteomes" id="UP000590868">
    <property type="component" value="Unassembled WGS sequence"/>
</dbReference>
<dbReference type="GO" id="GO:0003352">
    <property type="term" value="P:regulation of cilium movement"/>
    <property type="evidence" value="ECO:0007669"/>
    <property type="project" value="TreeGrafter"/>
</dbReference>
<evidence type="ECO:0000256" key="4">
    <source>
        <dbReference type="ARBA" id="ARBA00023054"/>
    </source>
</evidence>
<dbReference type="GO" id="GO:0005858">
    <property type="term" value="C:axonemal dynein complex"/>
    <property type="evidence" value="ECO:0007669"/>
    <property type="project" value="InterPro"/>
</dbReference>
<keyword evidence="7" id="KW-0966">Cell projection</keyword>
<dbReference type="InterPro" id="IPR039750">
    <property type="entry name" value="DRC1/DRC2"/>
</dbReference>
<feature type="non-terminal residue" evidence="14">
    <location>
        <position position="1"/>
    </location>
</feature>
<reference evidence="14 15" key="1">
    <citation type="submission" date="2019-09" db="EMBL/GenBank/DDBJ databases">
        <title>Bird 10,000 Genomes (B10K) Project - Family phase.</title>
        <authorList>
            <person name="Zhang G."/>
        </authorList>
    </citation>
    <scope>NUCLEOTIDE SEQUENCE [LARGE SCALE GENOMIC DNA]</scope>
    <source>
        <strain evidence="14">B10K-DU-001-55</strain>
        <tissue evidence="14">Muscle</tissue>
    </source>
</reference>
<evidence type="ECO:0000256" key="9">
    <source>
        <dbReference type="ARBA" id="ARBA00038424"/>
    </source>
</evidence>
<evidence type="ECO:0000256" key="12">
    <source>
        <dbReference type="ARBA" id="ARBA00045865"/>
    </source>
</evidence>
<dbReference type="OrthoDB" id="7760980at2759"/>
<comment type="caution">
    <text evidence="14">The sequence shown here is derived from an EMBL/GenBank/DDBJ whole genome shotgun (WGS) entry which is preliminary data.</text>
</comment>
<dbReference type="EMBL" id="VXBZ01003496">
    <property type="protein sequence ID" value="NXP46902.1"/>
    <property type="molecule type" value="Genomic_DNA"/>
</dbReference>
<comment type="function">
    <text evidence="12">Component of the nexin-dynein regulatory complex (N-DRC), a key regulator of ciliary/flagellar motility which maintains the alignment and integrity of the distal axoneme and regulates microtubule sliding in motile axonemes. Plays a critical role in the assembly of N-DRC and also stabilizes the assembly of multiple inner dynein arms and radial spokes. Coassembles with DRC1 to form a central scaffold needed for assembly of the N-DRC and its attachment to the outer doublet microtubules.</text>
</comment>
<evidence type="ECO:0000259" key="13">
    <source>
        <dbReference type="Pfam" id="PF14772"/>
    </source>
</evidence>
<dbReference type="Pfam" id="PF14772">
    <property type="entry name" value="NYD-SP28"/>
    <property type="match status" value="1"/>
</dbReference>
<evidence type="ECO:0000256" key="10">
    <source>
        <dbReference type="ARBA" id="ARBA00040899"/>
    </source>
</evidence>
<dbReference type="GO" id="GO:0070286">
    <property type="term" value="P:axonemal dynein complex assembly"/>
    <property type="evidence" value="ECO:0007669"/>
    <property type="project" value="InterPro"/>
</dbReference>
<evidence type="ECO:0000256" key="8">
    <source>
        <dbReference type="ARBA" id="ARBA00037841"/>
    </source>
</evidence>
<comment type="subcellular location">
    <subcellularLocation>
        <location evidence="1">Cytoplasm</location>
        <location evidence="1">Cytoskeleton</location>
        <location evidence="1">Flagellum axoneme</location>
    </subcellularLocation>
    <subcellularLocation>
        <location evidence="8">Cytoplasm</location>
        <location evidence="8">Cytoskeleton</location>
        <location evidence="8">Flagellum basal body</location>
    </subcellularLocation>
</comment>
<gene>
    <name evidence="14" type="primary">Ccdc65_0</name>
    <name evidence="14" type="ORF">HELFUL_R12318</name>
</gene>
<sequence length="165" mass="19025">PVAGEDELLLLQSQAQAEEEAAKKKEKMLALFLKDKLAKEERNSTLNNHRLNAEWWAVLRGIKDKELRTDINILRQTFAQVMDCKDRIIKARPTCDSPPPCQPPQSLATALEDAEEQHAEAMRCHLNNIDHLLELQRCRLSSLEEWYSAQLDSLKLEFEAERYQG</sequence>